<proteinExistence type="predicted"/>
<accession>A0A1D7XF68</accession>
<keyword evidence="2" id="KW-1185">Reference proteome</keyword>
<evidence type="ECO:0000313" key="2">
    <source>
        <dbReference type="Proteomes" id="UP000225358"/>
    </source>
</evidence>
<dbReference type="EMBL" id="KX552041">
    <property type="protein sequence ID" value="AOQ27166.1"/>
    <property type="molecule type" value="Genomic_DNA"/>
</dbReference>
<organism evidence="1 2">
    <name type="scientific">Escherichia phage ESCO13</name>
    <dbReference type="NCBI Taxonomy" id="1881104"/>
    <lineage>
        <taxon>Viruses</taxon>
        <taxon>Duplodnaviria</taxon>
        <taxon>Heunggongvirae</taxon>
        <taxon>Uroviricota</taxon>
        <taxon>Caudoviricetes</taxon>
        <taxon>Stephanstirmvirinae</taxon>
        <taxon>Phapecoctavirus</taxon>
        <taxon>Phapecoctavirus ESCO13</taxon>
    </lineage>
</organism>
<sequence length="65" mass="7674">MEEKLERIIELAMSIGYDDCFLQTIGETQNDYDSWVKELEELKTSLIADFAEAEDKADRYNYLCR</sequence>
<protein>
    <submittedName>
        <fullName evidence="1">Uncharacterized protein</fullName>
    </submittedName>
</protein>
<gene>
    <name evidence="1" type="ORF">ESCO13_00041</name>
</gene>
<dbReference type="Proteomes" id="UP000225358">
    <property type="component" value="Segment"/>
</dbReference>
<reference evidence="1" key="1">
    <citation type="submission" date="2017-02" db="EMBL/GenBank/DDBJ databases">
        <title>Complete genome sequence of two Escherichia coli phages, vB_EcoM_ ESCO5 and vB_EcoM_ESCO13, which are related to phAPEC8.</title>
        <authorList>
            <person name="Trotereau A."/>
            <person name="Gonnet M."/>
            <person name="Viardot A."/>
            <person name="Lalmanach A.-C."/>
            <person name="Guabiraba R."/>
            <person name="Chanteloup N."/>
            <person name="Schouler C."/>
        </authorList>
    </citation>
    <scope>NUCLEOTIDE SEQUENCE [LARGE SCALE GENOMIC DNA]</scope>
</reference>
<name>A0A1D7XF68_9CAUD</name>
<evidence type="ECO:0000313" key="1">
    <source>
        <dbReference type="EMBL" id="AOQ27166.1"/>
    </source>
</evidence>